<dbReference type="Gene3D" id="3.60.15.10">
    <property type="entry name" value="Ribonuclease Z/Hydroxyacylglutathione hydrolase-like"/>
    <property type="match status" value="1"/>
</dbReference>
<evidence type="ECO:0000259" key="2">
    <source>
        <dbReference type="SMART" id="SM00849"/>
    </source>
</evidence>
<evidence type="ECO:0000313" key="3">
    <source>
        <dbReference type="EMBL" id="QDZ24512.1"/>
    </source>
</evidence>
<evidence type="ECO:0000313" key="4">
    <source>
        <dbReference type="Proteomes" id="UP000316726"/>
    </source>
</evidence>
<dbReference type="EMBL" id="CP031046">
    <property type="protein sequence ID" value="QDZ24512.1"/>
    <property type="molecule type" value="Genomic_DNA"/>
</dbReference>
<name>A0A5B8MY60_9CHLO</name>
<dbReference type="AlphaFoldDB" id="A0A5B8MY60"/>
<feature type="domain" description="Metallo-beta-lactamase" evidence="2">
    <location>
        <begin position="82"/>
        <end position="308"/>
    </location>
</feature>
<dbReference type="OrthoDB" id="441678at2759"/>
<dbReference type="SUPFAM" id="SSF56281">
    <property type="entry name" value="Metallo-hydrolase/oxidoreductase"/>
    <property type="match status" value="1"/>
</dbReference>
<dbReference type="Proteomes" id="UP000316726">
    <property type="component" value="Chromosome 13"/>
</dbReference>
<keyword evidence="4" id="KW-1185">Reference proteome</keyword>
<keyword evidence="1" id="KW-0732">Signal</keyword>
<reference evidence="3 4" key="1">
    <citation type="submission" date="2018-07" db="EMBL/GenBank/DDBJ databases">
        <title>The complete nuclear genome of the prasinophyte Chloropicon primus (CCMP1205).</title>
        <authorList>
            <person name="Pombert J.-F."/>
            <person name="Otis C."/>
            <person name="Turmel M."/>
            <person name="Lemieux C."/>
        </authorList>
    </citation>
    <scope>NUCLEOTIDE SEQUENCE [LARGE SCALE GENOMIC DNA]</scope>
    <source>
        <strain evidence="3 4">CCMP1205</strain>
    </source>
</reference>
<feature type="signal peptide" evidence="1">
    <location>
        <begin position="1"/>
        <end position="22"/>
    </location>
</feature>
<gene>
    <name evidence="3" type="ORF">A3770_13p70300</name>
</gene>
<dbReference type="Pfam" id="PF00753">
    <property type="entry name" value="Lactamase_B"/>
    <property type="match status" value="1"/>
</dbReference>
<proteinExistence type="predicted"/>
<feature type="chain" id="PRO_5022750638" description="Metallo-beta-lactamase domain-containing protein" evidence="1">
    <location>
        <begin position="23"/>
        <end position="395"/>
    </location>
</feature>
<protein>
    <recommendedName>
        <fullName evidence="2">Metallo-beta-lactamase domain-containing protein</fullName>
    </recommendedName>
</protein>
<sequence>MASPVSSRRVATLVSALVGVLSFVVLRTPGIGYGECENQPVPGTMEILTDYPPTCGLTELKPKEVDDVRVFAYNQKGGWCWSNSGVVYSVKRNEVTLIDVLTDPKQTEKLLQQVDKALPGAKLKTLVLTHCDVDHIGGFQLVQNMVEEVYAAKGCEDAMKAFYQSRMGVKVKLLHHAWRILDNPLTRRAFGGGDTVPRWLAKIAMAPLFDPFAWDKVSSWREISQGKFVTSELQGQRLTINEHVTLITVNVSSHSDHDLVAEVGGVRFVGDILFNGITPLIWSGTIHDALRVADDFGKNWDGFIVPGHGAIQHSFQKPFETSAGYWRNLLKVYEDKGQSEFTVSVLQLLPSVYRKWEDPERTLINLWVHELYENNPGAKVNKLGLIAKYMSHRPL</sequence>
<dbReference type="InterPro" id="IPR036866">
    <property type="entry name" value="RibonucZ/Hydroxyglut_hydro"/>
</dbReference>
<dbReference type="SMART" id="SM00849">
    <property type="entry name" value="Lactamase_B"/>
    <property type="match status" value="1"/>
</dbReference>
<organism evidence="3 4">
    <name type="scientific">Chloropicon primus</name>
    <dbReference type="NCBI Taxonomy" id="1764295"/>
    <lineage>
        <taxon>Eukaryota</taxon>
        <taxon>Viridiplantae</taxon>
        <taxon>Chlorophyta</taxon>
        <taxon>Chloropicophyceae</taxon>
        <taxon>Chloropicales</taxon>
        <taxon>Chloropicaceae</taxon>
        <taxon>Chloropicon</taxon>
    </lineage>
</organism>
<evidence type="ECO:0000256" key="1">
    <source>
        <dbReference type="SAM" id="SignalP"/>
    </source>
</evidence>
<accession>A0A5B8MY60</accession>
<dbReference type="InterPro" id="IPR001279">
    <property type="entry name" value="Metallo-B-lactamas"/>
</dbReference>